<protein>
    <submittedName>
        <fullName evidence="2">Uncharacterized protein</fullName>
    </submittedName>
</protein>
<dbReference type="Proteomes" id="UP000054928">
    <property type="component" value="Unassembled WGS sequence"/>
</dbReference>
<evidence type="ECO:0000313" key="3">
    <source>
        <dbReference type="Proteomes" id="UP000054928"/>
    </source>
</evidence>
<feature type="region of interest" description="Disordered" evidence="1">
    <location>
        <begin position="22"/>
        <end position="43"/>
    </location>
</feature>
<dbReference type="AlphaFoldDB" id="A0A0P1AIR1"/>
<reference evidence="3" key="1">
    <citation type="submission" date="2014-09" db="EMBL/GenBank/DDBJ databases">
        <authorList>
            <person name="Sharma Rahul"/>
            <person name="Thines Marco"/>
        </authorList>
    </citation>
    <scope>NUCLEOTIDE SEQUENCE [LARGE SCALE GENOMIC DNA]</scope>
</reference>
<accession>A0A0P1AIR1</accession>
<sequence>MSHIGLNSDDFSFGDARQVYRSSTVEKSTNTPEATLPRQNPFTVRNTHSWNKSSWLSCMSTQLCSERVCTNLSPSFRCPRFVTLVSLLKCRRRHHVRLRQVYEANLVSTAVTASRSSASVSAAEVDRRCKIREQRLKIEQRPNLTFFARCQTKLSQHVVTTESHVTQIKNYKCYVG</sequence>
<dbReference type="EMBL" id="CCYD01000553">
    <property type="protein sequence ID" value="CEG41226.1"/>
    <property type="molecule type" value="Genomic_DNA"/>
</dbReference>
<dbReference type="RefSeq" id="XP_024577595.1">
    <property type="nucleotide sequence ID" value="XM_024726972.1"/>
</dbReference>
<keyword evidence="3" id="KW-1185">Reference proteome</keyword>
<evidence type="ECO:0000313" key="2">
    <source>
        <dbReference type="EMBL" id="CEG41226.1"/>
    </source>
</evidence>
<dbReference type="GeneID" id="36406643"/>
<proteinExistence type="predicted"/>
<organism evidence="2 3">
    <name type="scientific">Plasmopara halstedii</name>
    <name type="common">Downy mildew of sunflower</name>
    <dbReference type="NCBI Taxonomy" id="4781"/>
    <lineage>
        <taxon>Eukaryota</taxon>
        <taxon>Sar</taxon>
        <taxon>Stramenopiles</taxon>
        <taxon>Oomycota</taxon>
        <taxon>Peronosporomycetes</taxon>
        <taxon>Peronosporales</taxon>
        <taxon>Peronosporaceae</taxon>
        <taxon>Plasmopara</taxon>
    </lineage>
</organism>
<name>A0A0P1AIR1_PLAHL</name>
<evidence type="ECO:0000256" key="1">
    <source>
        <dbReference type="SAM" id="MobiDB-lite"/>
    </source>
</evidence>